<proteinExistence type="predicted"/>
<name>A0A8K0PA90_LADFU</name>
<dbReference type="AlphaFoldDB" id="A0A8K0PA90"/>
<dbReference type="Gene3D" id="3.30.420.10">
    <property type="entry name" value="Ribonuclease H-like superfamily/Ribonuclease H"/>
    <property type="match status" value="1"/>
</dbReference>
<keyword evidence="5" id="KW-1185">Reference proteome</keyword>
<organism evidence="4 5">
    <name type="scientific">Ladona fulva</name>
    <name type="common">Scarce chaser dragonfly</name>
    <name type="synonym">Libellula fulva</name>
    <dbReference type="NCBI Taxonomy" id="123851"/>
    <lineage>
        <taxon>Eukaryota</taxon>
        <taxon>Metazoa</taxon>
        <taxon>Ecdysozoa</taxon>
        <taxon>Arthropoda</taxon>
        <taxon>Hexapoda</taxon>
        <taxon>Insecta</taxon>
        <taxon>Pterygota</taxon>
        <taxon>Palaeoptera</taxon>
        <taxon>Odonata</taxon>
        <taxon>Epiprocta</taxon>
        <taxon>Anisoptera</taxon>
        <taxon>Libelluloidea</taxon>
        <taxon>Libellulidae</taxon>
        <taxon>Ladona</taxon>
    </lineage>
</organism>
<dbReference type="SMART" id="SM00479">
    <property type="entry name" value="EXOIII"/>
    <property type="match status" value="1"/>
</dbReference>
<dbReference type="PANTHER" id="PTHR12801">
    <property type="entry name" value="RNA EXONUCLEASE REXO1 / RECO3 FAMILY MEMBER-RELATED"/>
    <property type="match status" value="1"/>
</dbReference>
<keyword evidence="2" id="KW-0378">Hydrolase</keyword>
<dbReference type="GO" id="GO:0003676">
    <property type="term" value="F:nucleic acid binding"/>
    <property type="evidence" value="ECO:0007669"/>
    <property type="project" value="InterPro"/>
</dbReference>
<protein>
    <recommendedName>
        <fullName evidence="3">Exonuclease domain-containing protein</fullName>
    </recommendedName>
</protein>
<dbReference type="GO" id="GO:0005634">
    <property type="term" value="C:nucleus"/>
    <property type="evidence" value="ECO:0007669"/>
    <property type="project" value="TreeGrafter"/>
</dbReference>
<dbReference type="Proteomes" id="UP000792457">
    <property type="component" value="Unassembled WGS sequence"/>
</dbReference>
<dbReference type="InterPro" id="IPR047021">
    <property type="entry name" value="REXO1/3/4-like"/>
</dbReference>
<dbReference type="InterPro" id="IPR036397">
    <property type="entry name" value="RNaseH_sf"/>
</dbReference>
<gene>
    <name evidence="4" type="ORF">J437_LFUL018443</name>
</gene>
<dbReference type="Pfam" id="PF00929">
    <property type="entry name" value="RNase_T"/>
    <property type="match status" value="1"/>
</dbReference>
<dbReference type="GO" id="GO:0004527">
    <property type="term" value="F:exonuclease activity"/>
    <property type="evidence" value="ECO:0007669"/>
    <property type="project" value="InterPro"/>
</dbReference>
<reference evidence="4" key="2">
    <citation type="submission" date="2017-10" db="EMBL/GenBank/DDBJ databases">
        <title>Ladona fulva Genome sequencing and assembly.</title>
        <authorList>
            <person name="Murali S."/>
            <person name="Richards S."/>
            <person name="Bandaranaike D."/>
            <person name="Bellair M."/>
            <person name="Blankenburg K."/>
            <person name="Chao H."/>
            <person name="Dinh H."/>
            <person name="Doddapaneni H."/>
            <person name="Dugan-Rocha S."/>
            <person name="Elkadiri S."/>
            <person name="Gnanaolivu R."/>
            <person name="Hernandez B."/>
            <person name="Skinner E."/>
            <person name="Javaid M."/>
            <person name="Lee S."/>
            <person name="Li M."/>
            <person name="Ming W."/>
            <person name="Munidasa M."/>
            <person name="Muniz J."/>
            <person name="Nguyen L."/>
            <person name="Hughes D."/>
            <person name="Osuji N."/>
            <person name="Pu L.-L."/>
            <person name="Puazo M."/>
            <person name="Qu C."/>
            <person name="Quiroz J."/>
            <person name="Raj R."/>
            <person name="Weissenberger G."/>
            <person name="Xin Y."/>
            <person name="Zou X."/>
            <person name="Han Y."/>
            <person name="Worley K."/>
            <person name="Muzny D."/>
            <person name="Gibbs R."/>
        </authorList>
    </citation>
    <scope>NUCLEOTIDE SEQUENCE</scope>
    <source>
        <strain evidence="4">Sampled in the wild</strain>
    </source>
</reference>
<comment type="caution">
    <text evidence="4">The sequence shown here is derived from an EMBL/GenBank/DDBJ whole genome shotgun (WGS) entry which is preliminary data.</text>
</comment>
<dbReference type="PANTHER" id="PTHR12801:SF158">
    <property type="entry name" value="RNA EXONUCLEASE 4"/>
    <property type="match status" value="1"/>
</dbReference>
<evidence type="ECO:0000256" key="1">
    <source>
        <dbReference type="ARBA" id="ARBA00022722"/>
    </source>
</evidence>
<evidence type="ECO:0000256" key="2">
    <source>
        <dbReference type="ARBA" id="ARBA00022801"/>
    </source>
</evidence>
<dbReference type="EMBL" id="KZ309463">
    <property type="protein sequence ID" value="KAG8238882.1"/>
    <property type="molecule type" value="Genomic_DNA"/>
</dbReference>
<feature type="domain" description="Exonuclease" evidence="3">
    <location>
        <begin position="61"/>
        <end position="167"/>
    </location>
</feature>
<evidence type="ECO:0000313" key="4">
    <source>
        <dbReference type="EMBL" id="KAG8238882.1"/>
    </source>
</evidence>
<dbReference type="SUPFAM" id="SSF53098">
    <property type="entry name" value="Ribonuclease H-like"/>
    <property type="match status" value="1"/>
</dbReference>
<sequence>MSMNWRQYMEAAGIKSAGSGEASSKKKKPDAVQRRFQMKLKQDKVSFTVSYESVVERSVTRVVGLDCEMVGVQDGKESILARVSVVNSYGYCLYDTFVKPTEDVVDYRTSVSGVRPKDMERGVEFAAAQKAVAELLKGRILVGHAVRNDLRVLYLSHPKKRIRDTSK</sequence>
<keyword evidence="1" id="KW-0540">Nuclease</keyword>
<evidence type="ECO:0000313" key="5">
    <source>
        <dbReference type="Proteomes" id="UP000792457"/>
    </source>
</evidence>
<dbReference type="InterPro" id="IPR012337">
    <property type="entry name" value="RNaseH-like_sf"/>
</dbReference>
<dbReference type="InterPro" id="IPR013520">
    <property type="entry name" value="Ribonucl_H"/>
</dbReference>
<accession>A0A8K0PA90</accession>
<reference evidence="4" key="1">
    <citation type="submission" date="2013-04" db="EMBL/GenBank/DDBJ databases">
        <authorList>
            <person name="Qu J."/>
            <person name="Murali S.C."/>
            <person name="Bandaranaike D."/>
            <person name="Bellair M."/>
            <person name="Blankenburg K."/>
            <person name="Chao H."/>
            <person name="Dinh H."/>
            <person name="Doddapaneni H."/>
            <person name="Downs B."/>
            <person name="Dugan-Rocha S."/>
            <person name="Elkadiri S."/>
            <person name="Gnanaolivu R.D."/>
            <person name="Hernandez B."/>
            <person name="Javaid M."/>
            <person name="Jayaseelan J.C."/>
            <person name="Lee S."/>
            <person name="Li M."/>
            <person name="Ming W."/>
            <person name="Munidasa M."/>
            <person name="Muniz J."/>
            <person name="Nguyen L."/>
            <person name="Ongeri F."/>
            <person name="Osuji N."/>
            <person name="Pu L.-L."/>
            <person name="Puazo M."/>
            <person name="Qu C."/>
            <person name="Quiroz J."/>
            <person name="Raj R."/>
            <person name="Weissenberger G."/>
            <person name="Xin Y."/>
            <person name="Zou X."/>
            <person name="Han Y."/>
            <person name="Richards S."/>
            <person name="Worley K."/>
            <person name="Muzny D."/>
            <person name="Gibbs R."/>
        </authorList>
    </citation>
    <scope>NUCLEOTIDE SEQUENCE</scope>
    <source>
        <strain evidence="4">Sampled in the wild</strain>
    </source>
</reference>
<dbReference type="OrthoDB" id="8191639at2759"/>
<evidence type="ECO:0000259" key="3">
    <source>
        <dbReference type="SMART" id="SM00479"/>
    </source>
</evidence>